<proteinExistence type="predicted"/>
<protein>
    <submittedName>
        <fullName evidence="1">Uncharacterized protein</fullName>
    </submittedName>
</protein>
<dbReference type="RefSeq" id="XP_007319546.1">
    <property type="nucleotide sequence ID" value="XM_007319484.1"/>
</dbReference>
<sequence>MYRFTISALQVKILTRILGQQPLPTELMDFYAQLVGILSTLTPADLSALLDKVALSSMVPSSLSDSPPSVTMHQDLTTSSPAHFGEEQTQADESKLQTNQSLQQSLAVIRSQRCQPRQHPAGVAVQQSLWQAVNDPAIRINLAVNAFIARLAVAHKDSSMFNSGEWAHSVNSLLTSVKSTNDYLDKSLASVVAHSCCQVPKQGISLANLWRDLPQPKPSKKRFEQWHAMGCKFAAIAAGGSIYALVLVAGLNLRVQLGEMDETTPWEIANVFRWPVESTISGQLVISRIIPTTSSLRQNLPLNMNCMFAPGMLSYYGLPANIDCTNLGASDQIFKAIRFNTFQPLDCHLDCWGAILGVGTTSSVRFLTPLSDLDNILPCSQPPSPSLPPVILPKMYLVSMTFQNMAKGNRQYSAPQDPGNNYKWTESERERASQAIKVTDVEDLMAKIQKHYDGGRCFAQVIFKQLYARINSHHSPA</sequence>
<dbReference type="KEGG" id="sla:SERLADRAFT_439095"/>
<dbReference type="HOGENOM" id="CLU_572613_0_0_1"/>
<name>F8NYW3_SERL9</name>
<dbReference type="AlphaFoldDB" id="F8NYW3"/>
<organism>
    <name type="scientific">Serpula lacrymans var. lacrymans (strain S7.9)</name>
    <name type="common">Dry rot fungus</name>
    <dbReference type="NCBI Taxonomy" id="578457"/>
    <lineage>
        <taxon>Eukaryota</taxon>
        <taxon>Fungi</taxon>
        <taxon>Dikarya</taxon>
        <taxon>Basidiomycota</taxon>
        <taxon>Agaricomycotina</taxon>
        <taxon>Agaricomycetes</taxon>
        <taxon>Agaricomycetidae</taxon>
        <taxon>Boletales</taxon>
        <taxon>Coniophorineae</taxon>
        <taxon>Serpulaceae</taxon>
        <taxon>Serpula</taxon>
    </lineage>
</organism>
<reference evidence="1" key="1">
    <citation type="submission" date="2011-04" db="EMBL/GenBank/DDBJ databases">
        <title>Evolution of plant cell wall degrading machinery underlies the functional diversity of forest fungi.</title>
        <authorList>
            <consortium name="US DOE Joint Genome Institute (JGI-PGF)"/>
            <person name="Eastwood D.C."/>
            <person name="Floudas D."/>
            <person name="Binder M."/>
            <person name="Majcherczyk A."/>
            <person name="Schneider P."/>
            <person name="Aerts A."/>
            <person name="Asiegbu F.O."/>
            <person name="Baker S.E."/>
            <person name="Barry K."/>
            <person name="Bendiksby M."/>
            <person name="Blumentritt M."/>
            <person name="Coutinho P.M."/>
            <person name="Cullen D."/>
            <person name="Cullen D."/>
            <person name="Gathman A."/>
            <person name="Goodell B."/>
            <person name="Henrissat B."/>
            <person name="Ihrmark K."/>
            <person name="Kauserud H."/>
            <person name="Kohler A."/>
            <person name="LaButti K."/>
            <person name="Lapidus A."/>
            <person name="Lavin J.L."/>
            <person name="Lee Y.-H."/>
            <person name="Lindquist E."/>
            <person name="Lilly W."/>
            <person name="Lucas S."/>
            <person name="Morin E."/>
            <person name="Murat C."/>
            <person name="Oguiza J.A."/>
            <person name="Park J."/>
            <person name="Pisabarro A.G."/>
            <person name="Riley R."/>
            <person name="Rosling A."/>
            <person name="Salamov A."/>
            <person name="Schmidt O."/>
            <person name="Schmutz J."/>
            <person name="Skrede I."/>
            <person name="Stenlid J."/>
            <person name="Wiebenga A."/>
            <person name="Xie X."/>
            <person name="Kues U."/>
            <person name="Hibbett D.S."/>
            <person name="Hoffmeister D."/>
            <person name="Hogberg N."/>
            <person name="Martin F."/>
            <person name="Grigoriev I.V."/>
            <person name="Watkinson S.C."/>
        </authorList>
    </citation>
    <scope>NUCLEOTIDE SEQUENCE</scope>
    <source>
        <strain evidence="1">S7.9</strain>
    </source>
</reference>
<dbReference type="EMBL" id="GL945435">
    <property type="protein sequence ID" value="EGO23784.1"/>
    <property type="molecule type" value="Genomic_DNA"/>
</dbReference>
<accession>F8NYW3</accession>
<dbReference type="Proteomes" id="UP000008064">
    <property type="component" value="Unassembled WGS sequence"/>
</dbReference>
<dbReference type="OrthoDB" id="2691888at2759"/>
<dbReference type="GeneID" id="18815145"/>
<gene>
    <name evidence="1" type="ORF">SERLADRAFT_439095</name>
</gene>
<evidence type="ECO:0000313" key="1">
    <source>
        <dbReference type="EMBL" id="EGO23784.1"/>
    </source>
</evidence>